<dbReference type="EMBL" id="CP032229">
    <property type="protein sequence ID" value="QBJ90425.1"/>
    <property type="molecule type" value="Genomic_DNA"/>
</dbReference>
<accession>A0A4P6TSP2</accession>
<dbReference type="STRING" id="73044.GCA_000725795_00801"/>
<protein>
    <submittedName>
        <fullName evidence="2">YcxB family protein</fullName>
    </submittedName>
</protein>
<evidence type="ECO:0000313" key="3">
    <source>
        <dbReference type="Proteomes" id="UP000292547"/>
    </source>
</evidence>
<keyword evidence="1" id="KW-0812">Transmembrane</keyword>
<gene>
    <name evidence="2" type="ORF">D0Z67_08955</name>
</gene>
<keyword evidence="3" id="KW-1185">Reference proteome</keyword>
<evidence type="ECO:0000313" key="2">
    <source>
        <dbReference type="EMBL" id="QBJ90425.1"/>
    </source>
</evidence>
<dbReference type="KEGG" id="sseo:D0Z67_08955"/>
<dbReference type="AlphaFoldDB" id="A0A4P6TSP2"/>
<proteinExistence type="predicted"/>
<organism evidence="2 3">
    <name type="scientific">Streptomyces seoulensis</name>
    <dbReference type="NCBI Taxonomy" id="73044"/>
    <lineage>
        <taxon>Bacteria</taxon>
        <taxon>Bacillati</taxon>
        <taxon>Actinomycetota</taxon>
        <taxon>Actinomycetes</taxon>
        <taxon>Kitasatosporales</taxon>
        <taxon>Streptomycetaceae</taxon>
        <taxon>Streptomyces</taxon>
    </lineage>
</organism>
<feature type="transmembrane region" description="Helical" evidence="1">
    <location>
        <begin position="72"/>
        <end position="92"/>
    </location>
</feature>
<feature type="transmembrane region" description="Helical" evidence="1">
    <location>
        <begin position="48"/>
        <end position="66"/>
    </location>
</feature>
<dbReference type="RefSeq" id="WP_031179638.1">
    <property type="nucleotide sequence ID" value="NZ_CP032229.1"/>
</dbReference>
<sequence length="182" mass="19551">MGGESVGDGIPDAAGDTVELMYRPVAADFTAALRARHKVGRLGWLQRWAPYVVGVGFVAWAALFVARGESPPVGWTVGLLLALAVLLLSPWLSGRQLQRLSDAQGVFRATVTEDGLTLANDTSSSSLTWAALPRYLETPRLFVLLSADPNATGFTVLPKHGLPDRASADRLRGILDRNITRC</sequence>
<dbReference type="OrthoDB" id="4327547at2"/>
<dbReference type="GeneID" id="300099060"/>
<keyword evidence="1" id="KW-0472">Membrane</keyword>
<dbReference type="Proteomes" id="UP000292547">
    <property type="component" value="Chromosome"/>
</dbReference>
<reference evidence="2 3" key="1">
    <citation type="submission" date="2018-08" db="EMBL/GenBank/DDBJ databases">
        <title>The complete genome sequence of Streptomyces seoulensis, a pioneer strain for nickel superoxide dismutase discovery.</title>
        <authorList>
            <person name="Shin J."/>
            <person name="Lee J.-S."/>
            <person name="Lee E.-J."/>
            <person name="Youn H.-D."/>
        </authorList>
    </citation>
    <scope>NUCLEOTIDE SEQUENCE [LARGE SCALE GENOMIC DNA]</scope>
    <source>
        <strain evidence="2 3">KCTC 9819</strain>
    </source>
</reference>
<evidence type="ECO:0000256" key="1">
    <source>
        <dbReference type="SAM" id="Phobius"/>
    </source>
</evidence>
<keyword evidence="1" id="KW-1133">Transmembrane helix</keyword>
<name>A0A4P6TSP2_STRSO</name>